<dbReference type="InParanoid" id="A0A3B1K1C9"/>
<feature type="transmembrane region" description="Helical" evidence="1">
    <location>
        <begin position="24"/>
        <end position="51"/>
    </location>
</feature>
<name>A0A3B1K1C9_ASTMX</name>
<sequence length="72" mass="8497">LLSCLHHCTHEFGYPHFHIFILELSYSVCICILYYIFYFTLVTVIDVIALYSENIPRCLKTVIKNKGFSTKY</sequence>
<dbReference type="Bgee" id="ENSAMXG00000030364">
    <property type="expression patterns" value="Expressed in zone of skin and 14 other cell types or tissues"/>
</dbReference>
<keyword evidence="1" id="KW-0472">Membrane</keyword>
<keyword evidence="3" id="KW-1185">Reference proteome</keyword>
<organism evidence="2 3">
    <name type="scientific">Astyanax mexicanus</name>
    <name type="common">Blind cave fish</name>
    <name type="synonym">Astyanax fasciatus mexicanus</name>
    <dbReference type="NCBI Taxonomy" id="7994"/>
    <lineage>
        <taxon>Eukaryota</taxon>
        <taxon>Metazoa</taxon>
        <taxon>Chordata</taxon>
        <taxon>Craniata</taxon>
        <taxon>Vertebrata</taxon>
        <taxon>Euteleostomi</taxon>
        <taxon>Actinopterygii</taxon>
        <taxon>Neopterygii</taxon>
        <taxon>Teleostei</taxon>
        <taxon>Ostariophysi</taxon>
        <taxon>Characiformes</taxon>
        <taxon>Characoidei</taxon>
        <taxon>Acestrorhamphidae</taxon>
        <taxon>Acestrorhamphinae</taxon>
        <taxon>Astyanax</taxon>
    </lineage>
</organism>
<proteinExistence type="predicted"/>
<accession>A0A3B1K1C9</accession>
<evidence type="ECO:0000313" key="3">
    <source>
        <dbReference type="Proteomes" id="UP000018467"/>
    </source>
</evidence>
<dbReference type="Proteomes" id="UP000018467">
    <property type="component" value="Unassembled WGS sequence"/>
</dbReference>
<reference evidence="2" key="4">
    <citation type="submission" date="2025-09" db="UniProtKB">
        <authorList>
            <consortium name="Ensembl"/>
        </authorList>
    </citation>
    <scope>IDENTIFICATION</scope>
</reference>
<reference evidence="2" key="3">
    <citation type="submission" date="2025-08" db="UniProtKB">
        <authorList>
            <consortium name="Ensembl"/>
        </authorList>
    </citation>
    <scope>IDENTIFICATION</scope>
</reference>
<reference evidence="3" key="1">
    <citation type="submission" date="2013-03" db="EMBL/GenBank/DDBJ databases">
        <authorList>
            <person name="Jeffery W."/>
            <person name="Warren W."/>
            <person name="Wilson R.K."/>
        </authorList>
    </citation>
    <scope>NUCLEOTIDE SEQUENCE</scope>
    <source>
        <strain evidence="3">female</strain>
    </source>
</reference>
<reference evidence="3" key="2">
    <citation type="journal article" date="2014" name="Nat. Commun.">
        <title>The cavefish genome reveals candidate genes for eye loss.</title>
        <authorList>
            <person name="McGaugh S.E."/>
            <person name="Gross J.B."/>
            <person name="Aken B."/>
            <person name="Blin M."/>
            <person name="Borowsky R."/>
            <person name="Chalopin D."/>
            <person name="Hinaux H."/>
            <person name="Jeffery W.R."/>
            <person name="Keene A."/>
            <person name="Ma L."/>
            <person name="Minx P."/>
            <person name="Murphy D."/>
            <person name="O'Quin K.E."/>
            <person name="Retaux S."/>
            <person name="Rohner N."/>
            <person name="Searle S.M."/>
            <person name="Stahl B.A."/>
            <person name="Tabin C."/>
            <person name="Volff J.N."/>
            <person name="Yoshizawa M."/>
            <person name="Warren W.C."/>
        </authorList>
    </citation>
    <scope>NUCLEOTIDE SEQUENCE [LARGE SCALE GENOMIC DNA]</scope>
    <source>
        <strain evidence="3">female</strain>
    </source>
</reference>
<keyword evidence="1" id="KW-1133">Transmembrane helix</keyword>
<keyword evidence="1" id="KW-0812">Transmembrane</keyword>
<dbReference type="AlphaFoldDB" id="A0A3B1K1C9"/>
<evidence type="ECO:0000256" key="1">
    <source>
        <dbReference type="SAM" id="Phobius"/>
    </source>
</evidence>
<evidence type="ECO:0000313" key="2">
    <source>
        <dbReference type="Ensembl" id="ENSAMXP00000047424.1"/>
    </source>
</evidence>
<protein>
    <submittedName>
        <fullName evidence="2">Uncharacterized protein</fullName>
    </submittedName>
</protein>
<dbReference type="Ensembl" id="ENSAMXT00000041614.1">
    <property type="protein sequence ID" value="ENSAMXP00000047424.1"/>
    <property type="gene ID" value="ENSAMXG00000030364.1"/>
</dbReference>